<keyword evidence="1" id="KW-0472">Membrane</keyword>
<dbReference type="GeneID" id="115921555"/>
<dbReference type="Proteomes" id="UP000007110">
    <property type="component" value="Unassembled WGS sequence"/>
</dbReference>
<keyword evidence="3" id="KW-1185">Reference proteome</keyword>
<dbReference type="InParanoid" id="A0A7M7NDP5"/>
<feature type="transmembrane region" description="Helical" evidence="1">
    <location>
        <begin position="81"/>
        <end position="103"/>
    </location>
</feature>
<proteinExistence type="predicted"/>
<keyword evidence="1" id="KW-0812">Transmembrane</keyword>
<protein>
    <submittedName>
        <fullName evidence="2">Uncharacterized protein</fullName>
    </submittedName>
</protein>
<dbReference type="KEGG" id="spu:115921555"/>
<dbReference type="RefSeq" id="XP_030834953.1">
    <property type="nucleotide sequence ID" value="XM_030979093.1"/>
</dbReference>
<feature type="transmembrane region" description="Helical" evidence="1">
    <location>
        <begin position="50"/>
        <end position="69"/>
    </location>
</feature>
<dbReference type="EnsemblMetazoa" id="XM_030979093">
    <property type="protein sequence ID" value="XP_030834953"/>
    <property type="gene ID" value="LOC115921555"/>
</dbReference>
<reference evidence="2" key="2">
    <citation type="submission" date="2021-01" db="UniProtKB">
        <authorList>
            <consortium name="EnsemblMetazoa"/>
        </authorList>
    </citation>
    <scope>IDENTIFICATION</scope>
</reference>
<evidence type="ECO:0000256" key="1">
    <source>
        <dbReference type="SAM" id="Phobius"/>
    </source>
</evidence>
<reference evidence="3" key="1">
    <citation type="submission" date="2015-02" db="EMBL/GenBank/DDBJ databases">
        <title>Genome sequencing for Strongylocentrotus purpuratus.</title>
        <authorList>
            <person name="Murali S."/>
            <person name="Liu Y."/>
            <person name="Vee V."/>
            <person name="English A."/>
            <person name="Wang M."/>
            <person name="Skinner E."/>
            <person name="Han Y."/>
            <person name="Muzny D.M."/>
            <person name="Worley K.C."/>
            <person name="Gibbs R.A."/>
        </authorList>
    </citation>
    <scope>NUCLEOTIDE SEQUENCE</scope>
</reference>
<accession>A0A7M7NDP5</accession>
<dbReference type="AlphaFoldDB" id="A0A7M7NDP5"/>
<keyword evidence="1" id="KW-1133">Transmembrane helix</keyword>
<organism evidence="2 3">
    <name type="scientific">Strongylocentrotus purpuratus</name>
    <name type="common">Purple sea urchin</name>
    <dbReference type="NCBI Taxonomy" id="7668"/>
    <lineage>
        <taxon>Eukaryota</taxon>
        <taxon>Metazoa</taxon>
        <taxon>Echinodermata</taxon>
        <taxon>Eleutherozoa</taxon>
        <taxon>Echinozoa</taxon>
        <taxon>Echinoidea</taxon>
        <taxon>Euechinoidea</taxon>
        <taxon>Echinacea</taxon>
        <taxon>Camarodonta</taxon>
        <taxon>Echinidea</taxon>
        <taxon>Strongylocentrotidae</taxon>
        <taxon>Strongylocentrotus</taxon>
    </lineage>
</organism>
<dbReference type="OrthoDB" id="9989066at2759"/>
<name>A0A7M7NDP5_STRPU</name>
<sequence>MLQSQRFVRTIIEYESPCFSIVFPNFYCLKIIRTALVAVRNGICDRGFRFHLPFVNLVISCVIISFLLWWYRTGDLSANKFWFIILVASVIIFQCITTDIFVFNHEQYYAPTTTAPPTAYTLVTPNKTTPTPAPPAFQNTMDSMFTQANVAAPPEG</sequence>
<evidence type="ECO:0000313" key="3">
    <source>
        <dbReference type="Proteomes" id="UP000007110"/>
    </source>
</evidence>
<evidence type="ECO:0000313" key="2">
    <source>
        <dbReference type="EnsemblMetazoa" id="XP_030834953"/>
    </source>
</evidence>